<sequence>MSVNIDLAFTVTGVADEPQAREIVGALEELMREESMDGYVRITVSADADADGACRVLGKSRFPLSISGFHRWQPHFESLFATTVADVTAAARAEIDWGYPDEES</sequence>
<reference evidence="1" key="1">
    <citation type="submission" date="2022-08" db="EMBL/GenBank/DDBJ databases">
        <authorList>
            <person name="Tian L."/>
        </authorList>
    </citation>
    <scope>NUCLEOTIDE SEQUENCE</scope>
    <source>
        <strain evidence="1">CM253</strain>
    </source>
</reference>
<accession>A0ABY5Q641</accession>
<dbReference type="RefSeq" id="WP_257857427.1">
    <property type="nucleotide sequence ID" value="NZ_CP102514.1"/>
</dbReference>
<protein>
    <submittedName>
        <fullName evidence="1">Uncharacterized protein</fullName>
    </submittedName>
</protein>
<evidence type="ECO:0000313" key="1">
    <source>
        <dbReference type="EMBL" id="UUY51323.1"/>
    </source>
</evidence>
<evidence type="ECO:0000313" key="2">
    <source>
        <dbReference type="Proteomes" id="UP001057738"/>
    </source>
</evidence>
<keyword evidence="2" id="KW-1185">Reference proteome</keyword>
<name>A0ABY5Q641_9ACTN</name>
<dbReference type="Proteomes" id="UP001057738">
    <property type="component" value="Chromosome"/>
</dbReference>
<organism evidence="1 2">
    <name type="scientific">Streptomyces yangpuensis</name>
    <dbReference type="NCBI Taxonomy" id="1648182"/>
    <lineage>
        <taxon>Bacteria</taxon>
        <taxon>Bacillati</taxon>
        <taxon>Actinomycetota</taxon>
        <taxon>Actinomycetes</taxon>
        <taxon>Kitasatosporales</taxon>
        <taxon>Streptomycetaceae</taxon>
        <taxon>Streptomyces</taxon>
    </lineage>
</organism>
<gene>
    <name evidence="1" type="ORF">NRK68_31300</name>
</gene>
<dbReference type="GeneID" id="95578016"/>
<dbReference type="EMBL" id="CP102514">
    <property type="protein sequence ID" value="UUY51323.1"/>
    <property type="molecule type" value="Genomic_DNA"/>
</dbReference>
<proteinExistence type="predicted"/>